<dbReference type="Proteomes" id="UP001632037">
    <property type="component" value="Unassembled WGS sequence"/>
</dbReference>
<comment type="caution">
    <text evidence="1">The sequence shown here is derived from an EMBL/GenBank/DDBJ whole genome shotgun (WGS) entry which is preliminary data.</text>
</comment>
<evidence type="ECO:0000313" key="1">
    <source>
        <dbReference type="EMBL" id="KAL3666624.1"/>
    </source>
</evidence>
<sequence>MCTHVLYPTEYVFSKAPLQDNYLEISVMEGTTVESIFGEEELKVVLTIKLGEPLNDVRAVHKQPHDVCLRPTEGFAVLFAKADSVVASQQEICWTTKDIYLKSGSNTKQRECTELTAEEFDAHVVKSWRNAQRRGVALSDFRLLLFVYAVKVQNSIRRATAARISEATTRIQNHLAATDQPQLPSESLALRYFAAQHAREPDGTTPSVPEHATYCQLTQVDEARREVANEQQAEQR</sequence>
<name>A0ABD3FM24_9STRA</name>
<gene>
    <name evidence="1" type="ORF">V7S43_008246</name>
</gene>
<accession>A0ABD3FM24</accession>
<dbReference type="EMBL" id="JBIMZQ010000016">
    <property type="protein sequence ID" value="KAL3666624.1"/>
    <property type="molecule type" value="Genomic_DNA"/>
</dbReference>
<protein>
    <submittedName>
        <fullName evidence="1">Uncharacterized protein</fullName>
    </submittedName>
</protein>
<dbReference type="AlphaFoldDB" id="A0ABD3FM24"/>
<evidence type="ECO:0000313" key="2">
    <source>
        <dbReference type="Proteomes" id="UP001632037"/>
    </source>
</evidence>
<proteinExistence type="predicted"/>
<organism evidence="1 2">
    <name type="scientific">Phytophthora oleae</name>
    <dbReference type="NCBI Taxonomy" id="2107226"/>
    <lineage>
        <taxon>Eukaryota</taxon>
        <taxon>Sar</taxon>
        <taxon>Stramenopiles</taxon>
        <taxon>Oomycota</taxon>
        <taxon>Peronosporomycetes</taxon>
        <taxon>Peronosporales</taxon>
        <taxon>Peronosporaceae</taxon>
        <taxon>Phytophthora</taxon>
    </lineage>
</organism>
<keyword evidence="2" id="KW-1185">Reference proteome</keyword>
<reference evidence="1 2" key="1">
    <citation type="submission" date="2024-09" db="EMBL/GenBank/DDBJ databases">
        <title>Genome sequencing and assembly of Phytophthora oleae, isolate VK10A, causative agent of rot of olive drupes.</title>
        <authorList>
            <person name="Conti Taguali S."/>
            <person name="Riolo M."/>
            <person name="La Spada F."/>
            <person name="Cacciola S.O."/>
            <person name="Dionisio G."/>
        </authorList>
    </citation>
    <scope>NUCLEOTIDE SEQUENCE [LARGE SCALE GENOMIC DNA]</scope>
    <source>
        <strain evidence="1 2">VK10A</strain>
    </source>
</reference>